<evidence type="ECO:0000259" key="2">
    <source>
        <dbReference type="Pfam" id="PF01425"/>
    </source>
</evidence>
<evidence type="ECO:0000313" key="3">
    <source>
        <dbReference type="EMBL" id="OEJ67014.1"/>
    </source>
</evidence>
<evidence type="ECO:0000313" key="4">
    <source>
        <dbReference type="Proteomes" id="UP000095347"/>
    </source>
</evidence>
<dbReference type="Proteomes" id="UP000095347">
    <property type="component" value="Unassembled WGS sequence"/>
</dbReference>
<dbReference type="STRING" id="28181.BEN30_10650"/>
<proteinExistence type="predicted"/>
<dbReference type="Gene3D" id="3.90.1300.10">
    <property type="entry name" value="Amidase signature (AS) domain"/>
    <property type="match status" value="1"/>
</dbReference>
<dbReference type="SUPFAM" id="SSF75304">
    <property type="entry name" value="Amidase signature (AS) enzymes"/>
    <property type="match status" value="1"/>
</dbReference>
<name>A0A1E5Q7A7_9PROT</name>
<protein>
    <submittedName>
        <fullName evidence="3">Glutamyl-tRNA amidotransferase</fullName>
    </submittedName>
</protein>
<accession>A0A1E5Q7A7</accession>
<dbReference type="PANTHER" id="PTHR11895">
    <property type="entry name" value="TRANSAMIDASE"/>
    <property type="match status" value="1"/>
</dbReference>
<dbReference type="AlphaFoldDB" id="A0A1E5Q7A7"/>
<dbReference type="InterPro" id="IPR000120">
    <property type="entry name" value="Amidase"/>
</dbReference>
<gene>
    <name evidence="3" type="ORF">BEN30_10650</name>
</gene>
<evidence type="ECO:0000256" key="1">
    <source>
        <dbReference type="SAM" id="MobiDB-lite"/>
    </source>
</evidence>
<reference evidence="4" key="1">
    <citation type="submission" date="2016-07" db="EMBL/GenBank/DDBJ databases">
        <authorList>
            <person name="Florea S."/>
            <person name="Webb J.S."/>
            <person name="Jaromczyk J."/>
            <person name="Schardl C.L."/>
        </authorList>
    </citation>
    <scope>NUCLEOTIDE SEQUENCE [LARGE SCALE GENOMIC DNA]</scope>
    <source>
        <strain evidence="4">MV-1</strain>
    </source>
</reference>
<feature type="region of interest" description="Disordered" evidence="1">
    <location>
        <begin position="128"/>
        <end position="153"/>
    </location>
</feature>
<sequence length="447" mass="47672">MSNLNQLSAAEAARLILAGQASSVELVQDCLTRIRDHDATVKAWAHLDEDYVLEQARQSDTLRRSGASVGPLHGVPVGVKDIFDTQDFPTECGSPLYAGRRTIEDAAAVARLREAGVVVLGKTVTAELAGMSPGPTTNPHDPERTPGGSSSGSAAAVAAYMTPLALGTQTNGSVIRPASYCGVVGYKPTIGLISRHRVLTTSSNLDQVGVFARTLEDAALMAEAMVGFDARDKDTCLRPHPSLAAKCHEAPPMPPRLAFVKGPAWGQCDASTCEAFGELVEVLGEHVEEVDIDDVYDEVFDWHRRVMEADIARNLGQLSDRAGDKMSDTLKATIARGRDVRAVDYTLAQDRMTMFADGFDEVLTKYDAIITPAATGEAPVGLTATGNPACATLWTFTGMPALSLPLLVGEAGLPLGVQLVSRRHDDARLFRNAAWLEKYIQGMAEGA</sequence>
<organism evidence="3 4">
    <name type="scientific">Magnetovibrio blakemorei</name>
    <dbReference type="NCBI Taxonomy" id="28181"/>
    <lineage>
        <taxon>Bacteria</taxon>
        <taxon>Pseudomonadati</taxon>
        <taxon>Pseudomonadota</taxon>
        <taxon>Alphaproteobacteria</taxon>
        <taxon>Rhodospirillales</taxon>
        <taxon>Magnetovibrionaceae</taxon>
        <taxon>Magnetovibrio</taxon>
    </lineage>
</organism>
<keyword evidence="3" id="KW-0808">Transferase</keyword>
<keyword evidence="4" id="KW-1185">Reference proteome</keyword>
<dbReference type="Pfam" id="PF01425">
    <property type="entry name" value="Amidase"/>
    <property type="match status" value="1"/>
</dbReference>
<dbReference type="GO" id="GO:0016740">
    <property type="term" value="F:transferase activity"/>
    <property type="evidence" value="ECO:0007669"/>
    <property type="project" value="UniProtKB-KW"/>
</dbReference>
<dbReference type="EMBL" id="MCGG01000026">
    <property type="protein sequence ID" value="OEJ67014.1"/>
    <property type="molecule type" value="Genomic_DNA"/>
</dbReference>
<dbReference type="PANTHER" id="PTHR11895:SF151">
    <property type="entry name" value="GLUTAMYL-TRNA(GLN) AMIDOTRANSFERASE SUBUNIT A"/>
    <property type="match status" value="1"/>
</dbReference>
<comment type="caution">
    <text evidence="3">The sequence shown here is derived from an EMBL/GenBank/DDBJ whole genome shotgun (WGS) entry which is preliminary data.</text>
</comment>
<dbReference type="OrthoDB" id="9777859at2"/>
<dbReference type="InterPro" id="IPR036928">
    <property type="entry name" value="AS_sf"/>
</dbReference>
<dbReference type="RefSeq" id="WP_069958055.1">
    <property type="nucleotide sequence ID" value="NZ_MCGG01000026.1"/>
</dbReference>
<dbReference type="InterPro" id="IPR023631">
    <property type="entry name" value="Amidase_dom"/>
</dbReference>
<feature type="domain" description="Amidase" evidence="2">
    <location>
        <begin position="25"/>
        <end position="429"/>
    </location>
</feature>